<protein>
    <submittedName>
        <fullName evidence="1">Uncharacterized protein</fullName>
    </submittedName>
</protein>
<dbReference type="EMBL" id="HBGY01018811">
    <property type="protein sequence ID" value="CAD9586670.1"/>
    <property type="molecule type" value="Transcribed_RNA"/>
</dbReference>
<proteinExistence type="predicted"/>
<name>A0A7S2KTU1_9STRA</name>
<organism evidence="1">
    <name type="scientific">Leptocylindrus danicus</name>
    <dbReference type="NCBI Taxonomy" id="163516"/>
    <lineage>
        <taxon>Eukaryota</taxon>
        <taxon>Sar</taxon>
        <taxon>Stramenopiles</taxon>
        <taxon>Ochrophyta</taxon>
        <taxon>Bacillariophyta</taxon>
        <taxon>Coscinodiscophyceae</taxon>
        <taxon>Chaetocerotophycidae</taxon>
        <taxon>Leptocylindrales</taxon>
        <taxon>Leptocylindraceae</taxon>
        <taxon>Leptocylindrus</taxon>
    </lineage>
</organism>
<reference evidence="1" key="1">
    <citation type="submission" date="2021-01" db="EMBL/GenBank/DDBJ databases">
        <authorList>
            <person name="Corre E."/>
            <person name="Pelletier E."/>
            <person name="Niang G."/>
            <person name="Scheremetjew M."/>
            <person name="Finn R."/>
            <person name="Kale V."/>
            <person name="Holt S."/>
            <person name="Cochrane G."/>
            <person name="Meng A."/>
            <person name="Brown T."/>
            <person name="Cohen L."/>
        </authorList>
    </citation>
    <scope>NUCLEOTIDE SEQUENCE</scope>
    <source>
        <strain evidence="1">B650</strain>
    </source>
</reference>
<sequence length="154" mass="17375">MSSNNDRRYVIRWQNDVIMTCYYTVLMHGKGMQGGEVRIIRVPYTAALRMLLATSTRTKTATTVAAGGGMLLVVFNRDCCCFCCREMAILVILGRFWSVWHPADDAADACFIIIFHCDDGPNVCLMISEQFLSNGGGLIHRTSKVTADYRFWRC</sequence>
<accession>A0A7S2KTU1</accession>
<dbReference type="AlphaFoldDB" id="A0A7S2KTU1"/>
<evidence type="ECO:0000313" key="1">
    <source>
        <dbReference type="EMBL" id="CAD9586670.1"/>
    </source>
</evidence>
<gene>
    <name evidence="1" type="ORF">LDAN0321_LOCUS12014</name>
</gene>